<dbReference type="EMBL" id="BJXL01000121">
    <property type="protein sequence ID" value="GEM84697.1"/>
    <property type="molecule type" value="Genomic_DNA"/>
</dbReference>
<feature type="transmembrane region" description="Helical" evidence="1">
    <location>
        <begin position="77"/>
        <end position="95"/>
    </location>
</feature>
<dbReference type="OrthoDB" id="9785438at2"/>
<evidence type="ECO:0000256" key="1">
    <source>
        <dbReference type="SAM" id="Phobius"/>
    </source>
</evidence>
<evidence type="ECO:0000313" key="2">
    <source>
        <dbReference type="EMBL" id="GEM84697.1"/>
    </source>
</evidence>
<comment type="caution">
    <text evidence="2">The sequence shown here is derived from an EMBL/GenBank/DDBJ whole genome shotgun (WGS) entry which is preliminary data.</text>
</comment>
<dbReference type="PANTHER" id="PTHR33639:SF2">
    <property type="entry name" value="DUF393 DOMAIN-CONTAINING PROTEIN"/>
    <property type="match status" value="1"/>
</dbReference>
<gene>
    <name evidence="2" type="ORF">MHY01S_28630</name>
</gene>
<organism evidence="2 3">
    <name type="scientific">Meiothermus hypogaeus NBRC 106114</name>
    <dbReference type="NCBI Taxonomy" id="1227553"/>
    <lineage>
        <taxon>Bacteria</taxon>
        <taxon>Thermotogati</taxon>
        <taxon>Deinococcota</taxon>
        <taxon>Deinococci</taxon>
        <taxon>Thermales</taxon>
        <taxon>Thermaceae</taxon>
        <taxon>Meiothermus</taxon>
    </lineage>
</organism>
<proteinExistence type="predicted"/>
<accession>A0A511R621</accession>
<keyword evidence="1" id="KW-0812">Transmembrane</keyword>
<protein>
    <submittedName>
        <fullName evidence="2">Thiol-disulfide oxidoreductase</fullName>
    </submittedName>
</protein>
<dbReference type="AlphaFoldDB" id="A0A511R621"/>
<dbReference type="RefSeq" id="WP_119341971.1">
    <property type="nucleotide sequence ID" value="NZ_BJXL01000121.1"/>
</dbReference>
<dbReference type="Proteomes" id="UP000321197">
    <property type="component" value="Unassembled WGS sequence"/>
</dbReference>
<sequence>MKVIVLFDGLCNLCNSTVQFIIRHDPSGRFRFASQQSEIGQKLLAQHNISTAQALADSVVVLEGDKVWLESDAVFHILYRLGGIWSIPAVLWFLPKRLRDWAYRRIAKHRYRIFGKREHCMVPTPELKQRFLDV</sequence>
<dbReference type="InterPro" id="IPR052927">
    <property type="entry name" value="DCC_oxidoreductase"/>
</dbReference>
<keyword evidence="1" id="KW-0472">Membrane</keyword>
<dbReference type="GO" id="GO:0015035">
    <property type="term" value="F:protein-disulfide reductase activity"/>
    <property type="evidence" value="ECO:0007669"/>
    <property type="project" value="InterPro"/>
</dbReference>
<dbReference type="Pfam" id="PF04134">
    <property type="entry name" value="DCC1-like"/>
    <property type="match status" value="1"/>
</dbReference>
<keyword evidence="1" id="KW-1133">Transmembrane helix</keyword>
<reference evidence="2 3" key="1">
    <citation type="submission" date="2019-07" db="EMBL/GenBank/DDBJ databases">
        <title>Whole genome shotgun sequence of Meiothermus hypogaeus NBRC 106114.</title>
        <authorList>
            <person name="Hosoyama A."/>
            <person name="Uohara A."/>
            <person name="Ohji S."/>
            <person name="Ichikawa N."/>
        </authorList>
    </citation>
    <scope>NUCLEOTIDE SEQUENCE [LARGE SCALE GENOMIC DNA]</scope>
    <source>
        <strain evidence="2 3">NBRC 106114</strain>
    </source>
</reference>
<dbReference type="InterPro" id="IPR007263">
    <property type="entry name" value="DCC1-like"/>
</dbReference>
<dbReference type="PANTHER" id="PTHR33639">
    <property type="entry name" value="THIOL-DISULFIDE OXIDOREDUCTASE DCC"/>
    <property type="match status" value="1"/>
</dbReference>
<evidence type="ECO:0000313" key="3">
    <source>
        <dbReference type="Proteomes" id="UP000321197"/>
    </source>
</evidence>
<name>A0A511R621_9DEIN</name>